<dbReference type="PROSITE" id="PS51154">
    <property type="entry name" value="MACRO"/>
    <property type="match status" value="1"/>
</dbReference>
<dbReference type="SUPFAM" id="SSF52949">
    <property type="entry name" value="Macro domain-like"/>
    <property type="match status" value="1"/>
</dbReference>
<dbReference type="Pfam" id="PF01661">
    <property type="entry name" value="Macro"/>
    <property type="match status" value="1"/>
</dbReference>
<dbReference type="PANTHER" id="PTHR11106">
    <property type="entry name" value="GANGLIOSIDE INDUCED DIFFERENTIATION ASSOCIATED PROTEIN 2-RELATED"/>
    <property type="match status" value="1"/>
</dbReference>
<dbReference type="Gene3D" id="3.40.220.10">
    <property type="entry name" value="Leucine Aminopeptidase, subunit E, domain 1"/>
    <property type="match status" value="1"/>
</dbReference>
<dbReference type="PANTHER" id="PTHR11106:SF27">
    <property type="entry name" value="MACRO DOMAIN-CONTAINING PROTEIN"/>
    <property type="match status" value="1"/>
</dbReference>
<dbReference type="AlphaFoldDB" id="A0A0F9EX25"/>
<sequence length="192" mass="21040">MVCEEKKEESMDKNILDRIEVLQGDITRLDVEAIVNAANRSLLGGGGVDGAIHRAAGPDLLTECRTIGGCPTGEARITRGYNLIARHVIHTVGPVYSGKQSDSPLLSQCYTNSLQLAIDQDISTIAFPAISCGVYGYPIKAACKIAVDSTCNILKDNRSIKRVIFVLFSTEDYNIYRDYLPTSQKKRTDKKV</sequence>
<dbReference type="NCBIfam" id="NF001664">
    <property type="entry name" value="PRK00431.1-6"/>
    <property type="match status" value="1"/>
</dbReference>
<evidence type="ECO:0000313" key="2">
    <source>
        <dbReference type="EMBL" id="KKL78658.1"/>
    </source>
</evidence>
<gene>
    <name evidence="2" type="ORF">LCGC14_2022650</name>
</gene>
<evidence type="ECO:0000259" key="1">
    <source>
        <dbReference type="PROSITE" id="PS51154"/>
    </source>
</evidence>
<proteinExistence type="predicted"/>
<dbReference type="SMART" id="SM00506">
    <property type="entry name" value="A1pp"/>
    <property type="match status" value="1"/>
</dbReference>
<dbReference type="InterPro" id="IPR002589">
    <property type="entry name" value="Macro_dom"/>
</dbReference>
<reference evidence="2" key="1">
    <citation type="journal article" date="2015" name="Nature">
        <title>Complex archaea that bridge the gap between prokaryotes and eukaryotes.</title>
        <authorList>
            <person name="Spang A."/>
            <person name="Saw J.H."/>
            <person name="Jorgensen S.L."/>
            <person name="Zaremba-Niedzwiedzka K."/>
            <person name="Martijn J."/>
            <person name="Lind A.E."/>
            <person name="van Eijk R."/>
            <person name="Schleper C."/>
            <person name="Guy L."/>
            <person name="Ettema T.J."/>
        </authorList>
    </citation>
    <scope>NUCLEOTIDE SEQUENCE</scope>
</reference>
<accession>A0A0F9EX25</accession>
<dbReference type="EMBL" id="LAZR01023388">
    <property type="protein sequence ID" value="KKL78658.1"/>
    <property type="molecule type" value="Genomic_DNA"/>
</dbReference>
<organism evidence="2">
    <name type="scientific">marine sediment metagenome</name>
    <dbReference type="NCBI Taxonomy" id="412755"/>
    <lineage>
        <taxon>unclassified sequences</taxon>
        <taxon>metagenomes</taxon>
        <taxon>ecological metagenomes</taxon>
    </lineage>
</organism>
<comment type="caution">
    <text evidence="2">The sequence shown here is derived from an EMBL/GenBank/DDBJ whole genome shotgun (WGS) entry which is preliminary data.</text>
</comment>
<protein>
    <recommendedName>
        <fullName evidence="1">Macro domain-containing protein</fullName>
    </recommendedName>
</protein>
<dbReference type="CDD" id="cd02908">
    <property type="entry name" value="Macro_OAADPr_deacetylase"/>
    <property type="match status" value="1"/>
</dbReference>
<name>A0A0F9EX25_9ZZZZ</name>
<feature type="domain" description="Macro" evidence="1">
    <location>
        <begin position="6"/>
        <end position="184"/>
    </location>
</feature>
<dbReference type="InterPro" id="IPR043472">
    <property type="entry name" value="Macro_dom-like"/>
</dbReference>